<evidence type="ECO:0000256" key="1">
    <source>
        <dbReference type="ARBA" id="ARBA00023015"/>
    </source>
</evidence>
<feature type="domain" description="HTH crp-type" evidence="5">
    <location>
        <begin position="144"/>
        <end position="217"/>
    </location>
</feature>
<dbReference type="SUPFAM" id="SSF46785">
    <property type="entry name" value="Winged helix' DNA-binding domain"/>
    <property type="match status" value="1"/>
</dbReference>
<dbReference type="PROSITE" id="PS50042">
    <property type="entry name" value="CNMP_BINDING_3"/>
    <property type="match status" value="1"/>
</dbReference>
<keyword evidence="7" id="KW-0675">Receptor</keyword>
<dbReference type="Pfam" id="PF13545">
    <property type="entry name" value="HTH_Crp_2"/>
    <property type="match status" value="1"/>
</dbReference>
<feature type="domain" description="Cyclic nucleotide-binding" evidence="4">
    <location>
        <begin position="10"/>
        <end position="130"/>
    </location>
</feature>
<dbReference type="InterPro" id="IPR050397">
    <property type="entry name" value="Env_Response_Regulators"/>
</dbReference>
<dbReference type="InterPro" id="IPR012318">
    <property type="entry name" value="HTH_CRP"/>
</dbReference>
<keyword evidence="1" id="KW-0805">Transcription regulation</keyword>
<dbReference type="InterPro" id="IPR000595">
    <property type="entry name" value="cNMP-bd_dom"/>
</dbReference>
<dbReference type="InterPro" id="IPR036390">
    <property type="entry name" value="WH_DNA-bd_sf"/>
</dbReference>
<dbReference type="RefSeq" id="WP_086349319.1">
    <property type="nucleotide sequence ID" value="NZ_CP147247.1"/>
</dbReference>
<dbReference type="CDD" id="cd00038">
    <property type="entry name" value="CAP_ED"/>
    <property type="match status" value="1"/>
</dbReference>
<dbReference type="SMART" id="SM00100">
    <property type="entry name" value="cNMP"/>
    <property type="match status" value="1"/>
</dbReference>
<name>A0A242K770_9ENTE</name>
<evidence type="ECO:0000259" key="4">
    <source>
        <dbReference type="PROSITE" id="PS50042"/>
    </source>
</evidence>
<organism evidence="6">
    <name type="scientific">Candidatus Enterococcus clewellii</name>
    <dbReference type="NCBI Taxonomy" id="1834193"/>
    <lineage>
        <taxon>Bacteria</taxon>
        <taxon>Bacillati</taxon>
        <taxon>Bacillota</taxon>
        <taxon>Bacilli</taxon>
        <taxon>Lactobacillales</taxon>
        <taxon>Enterococcaceae</taxon>
        <taxon>Enterococcus</taxon>
    </lineage>
</organism>
<dbReference type="PANTHER" id="PTHR24567">
    <property type="entry name" value="CRP FAMILY TRANSCRIPTIONAL REGULATORY PROTEIN"/>
    <property type="match status" value="1"/>
</dbReference>
<dbReference type="SUPFAM" id="SSF51206">
    <property type="entry name" value="cAMP-binding domain-like"/>
    <property type="match status" value="1"/>
</dbReference>
<dbReference type="GO" id="GO:0003677">
    <property type="term" value="F:DNA binding"/>
    <property type="evidence" value="ECO:0007669"/>
    <property type="project" value="UniProtKB-KW"/>
</dbReference>
<dbReference type="Pfam" id="PF00027">
    <property type="entry name" value="cNMP_binding"/>
    <property type="match status" value="1"/>
</dbReference>
<dbReference type="EMBL" id="NGMM01000003">
    <property type="protein sequence ID" value="OTP16054.1"/>
    <property type="molecule type" value="Genomic_DNA"/>
</dbReference>
<keyword evidence="8" id="KW-1185">Reference proteome</keyword>
<keyword evidence="2" id="KW-0238">DNA-binding</keyword>
<dbReference type="PANTHER" id="PTHR24567:SF74">
    <property type="entry name" value="HTH-TYPE TRANSCRIPTIONAL REGULATOR ARCR"/>
    <property type="match status" value="1"/>
</dbReference>
<dbReference type="Gene3D" id="1.10.10.10">
    <property type="entry name" value="Winged helix-like DNA-binding domain superfamily/Winged helix DNA-binding domain"/>
    <property type="match status" value="1"/>
</dbReference>
<dbReference type="GO" id="GO:0005829">
    <property type="term" value="C:cytosol"/>
    <property type="evidence" value="ECO:0007669"/>
    <property type="project" value="TreeGrafter"/>
</dbReference>
<evidence type="ECO:0000256" key="2">
    <source>
        <dbReference type="ARBA" id="ARBA00023125"/>
    </source>
</evidence>
<evidence type="ECO:0000313" key="8">
    <source>
        <dbReference type="Proteomes" id="UP000195141"/>
    </source>
</evidence>
<keyword evidence="3" id="KW-0804">Transcription</keyword>
<dbReference type="Gene3D" id="2.60.120.10">
    <property type="entry name" value="Jelly Rolls"/>
    <property type="match status" value="1"/>
</dbReference>
<evidence type="ECO:0000256" key="3">
    <source>
        <dbReference type="ARBA" id="ARBA00023163"/>
    </source>
</evidence>
<proteinExistence type="predicted"/>
<dbReference type="GO" id="GO:0003700">
    <property type="term" value="F:DNA-binding transcription factor activity"/>
    <property type="evidence" value="ECO:0007669"/>
    <property type="project" value="TreeGrafter"/>
</dbReference>
<reference evidence="6" key="1">
    <citation type="submission" date="2017-05" db="EMBL/GenBank/DDBJ databases">
        <title>The Genome Sequence of Enterococcus sp. 9E7_DIV0242.</title>
        <authorList>
            <consortium name="The Broad Institute Genomics Platform"/>
            <consortium name="The Broad Institute Genomic Center for Infectious Diseases"/>
            <person name="Earl A."/>
            <person name="Manson A."/>
            <person name="Schwartman J."/>
            <person name="Gilmore M."/>
            <person name="Abouelleil A."/>
            <person name="Cao P."/>
            <person name="Chapman S."/>
            <person name="Cusick C."/>
            <person name="Shea T."/>
            <person name="Young S."/>
            <person name="Neafsey D."/>
            <person name="Nusbaum C."/>
            <person name="Birren B."/>
        </authorList>
    </citation>
    <scope>NUCLEOTIDE SEQUENCE [LARGE SCALE GENOMIC DNA]</scope>
    <source>
        <strain evidence="6">9E7_DIV0242</strain>
    </source>
</reference>
<dbReference type="InterPro" id="IPR018490">
    <property type="entry name" value="cNMP-bd_dom_sf"/>
</dbReference>
<dbReference type="InterPro" id="IPR014710">
    <property type="entry name" value="RmlC-like_jellyroll"/>
</dbReference>
<dbReference type="SMART" id="SM00419">
    <property type="entry name" value="HTH_CRP"/>
    <property type="match status" value="1"/>
</dbReference>
<protein>
    <submittedName>
        <fullName evidence="7">CRP/FNR family transcriptional regulator, cyclic AMP receptor protein</fullName>
    </submittedName>
</protein>
<accession>A0A242K770</accession>
<reference evidence="7" key="3">
    <citation type="submission" date="2024-03" db="EMBL/GenBank/DDBJ databases">
        <title>The Genome Sequence of Enterococcus sp. DIV0242b.</title>
        <authorList>
            <consortium name="The Broad Institute Genomics Platform"/>
            <consortium name="The Broad Institute Microbial Omics Core"/>
            <consortium name="The Broad Institute Genomic Center for Infectious Diseases"/>
            <person name="Earl A."/>
            <person name="Manson A."/>
            <person name="Gilmore M."/>
            <person name="Schwartman J."/>
            <person name="Shea T."/>
            <person name="Abouelleil A."/>
            <person name="Cao P."/>
            <person name="Chapman S."/>
            <person name="Cusick C."/>
            <person name="Young S."/>
            <person name="Neafsey D."/>
            <person name="Nusbaum C."/>
            <person name="Birren B."/>
        </authorList>
    </citation>
    <scope>NUCLEOTIDE SEQUENCE</scope>
    <source>
        <strain evidence="7">9E7_DIV0242</strain>
    </source>
</reference>
<evidence type="ECO:0000313" key="6">
    <source>
        <dbReference type="EMBL" id="OTP16054.1"/>
    </source>
</evidence>
<evidence type="ECO:0000259" key="5">
    <source>
        <dbReference type="PROSITE" id="PS51063"/>
    </source>
</evidence>
<dbReference type="PROSITE" id="PS51063">
    <property type="entry name" value="HTH_CRP_2"/>
    <property type="match status" value="1"/>
</dbReference>
<evidence type="ECO:0000313" key="7">
    <source>
        <dbReference type="EMBL" id="WYJ92374.1"/>
    </source>
</evidence>
<dbReference type="EMBL" id="CP147247">
    <property type="protein sequence ID" value="WYJ92374.1"/>
    <property type="molecule type" value="Genomic_DNA"/>
</dbReference>
<sequence>MIDYLKDIEIFSDLSEEQLASYGHFFRIRNYKKNHILMFENDDTEEIYFIKSGLLKIYRMHEDKEIILGIATPGDVIGETEALSDVEYRLSTVEALSDVSLLTISKKNFLFLIDEHSCILKRAYAVLASRTRLLNRLIRYLSFYDVRRKVANLIADFYYNFGNNEDGVLKIDMKINQSLFANMLGVSRESVSKTLNELQDEKIINFRGKYLHIIDKEKLFSICDEAEEIQALRKWK</sequence>
<reference evidence="7" key="2">
    <citation type="submission" date="2017-05" db="EMBL/GenBank/DDBJ databases">
        <authorList>
            <consortium name="The Broad Institute Genomics Platform"/>
            <consortium name="The Broad Institute Genomic Center for Infectious Diseases"/>
            <person name="Earl A."/>
            <person name="Manson A."/>
            <person name="Schwartman J."/>
            <person name="Gilmore M."/>
            <person name="Abouelleil A."/>
            <person name="Cao P."/>
            <person name="Chapman S."/>
            <person name="Cusick C."/>
            <person name="Shea T."/>
            <person name="Young S."/>
            <person name="Neafsey D."/>
            <person name="Nusbaum C."/>
            <person name="Birren B."/>
        </authorList>
    </citation>
    <scope>NUCLEOTIDE SEQUENCE</scope>
    <source>
        <strain evidence="7">9E7_DIV0242</strain>
    </source>
</reference>
<dbReference type="AlphaFoldDB" id="A0A242K770"/>
<dbReference type="InterPro" id="IPR036388">
    <property type="entry name" value="WH-like_DNA-bd_sf"/>
</dbReference>
<dbReference type="OrthoDB" id="581021at2"/>
<dbReference type="Proteomes" id="UP000195141">
    <property type="component" value="Chromosome"/>
</dbReference>
<gene>
    <name evidence="6" type="ORF">A5888_002268</name>
    <name evidence="7" type="ORF">A5888_004147</name>
</gene>